<dbReference type="Gene3D" id="3.30.70.1290">
    <property type="entry name" value="Transposase IS200-like"/>
    <property type="match status" value="1"/>
</dbReference>
<gene>
    <name evidence="2" type="ordered locus">Sulba_0333</name>
</gene>
<dbReference type="PATRIC" id="fig|760154.4.peg.334"/>
<organism evidence="2 3">
    <name type="scientific">Sulfurospirillum barnesii (strain ATCC 700032 / DSM 10660 / SES-3)</name>
    <dbReference type="NCBI Taxonomy" id="760154"/>
    <lineage>
        <taxon>Bacteria</taxon>
        <taxon>Pseudomonadati</taxon>
        <taxon>Campylobacterota</taxon>
        <taxon>Epsilonproteobacteria</taxon>
        <taxon>Campylobacterales</taxon>
        <taxon>Sulfurospirillaceae</taxon>
        <taxon>Sulfurospirillum</taxon>
    </lineage>
</organism>
<dbReference type="GO" id="GO:0006313">
    <property type="term" value="P:DNA transposition"/>
    <property type="evidence" value="ECO:0007669"/>
    <property type="project" value="InterPro"/>
</dbReference>
<dbReference type="PANTHER" id="PTHR34322">
    <property type="entry name" value="TRANSPOSASE, Y1_TNP DOMAIN-CONTAINING"/>
    <property type="match status" value="1"/>
</dbReference>
<dbReference type="eggNOG" id="COG1943">
    <property type="taxonomic scope" value="Bacteria"/>
</dbReference>
<dbReference type="Proteomes" id="UP000006176">
    <property type="component" value="Chromosome"/>
</dbReference>
<dbReference type="EMBL" id="CP003333">
    <property type="protein sequence ID" value="AFL67659.1"/>
    <property type="molecule type" value="Genomic_DNA"/>
</dbReference>
<dbReference type="SUPFAM" id="SSF143422">
    <property type="entry name" value="Transposase IS200-like"/>
    <property type="match status" value="1"/>
</dbReference>
<accession>I3XUN5</accession>
<dbReference type="OrthoDB" id="9800147at2"/>
<dbReference type="InterPro" id="IPR002686">
    <property type="entry name" value="Transposase_17"/>
</dbReference>
<dbReference type="GO" id="GO:0004803">
    <property type="term" value="F:transposase activity"/>
    <property type="evidence" value="ECO:0007669"/>
    <property type="project" value="InterPro"/>
</dbReference>
<dbReference type="PANTHER" id="PTHR34322:SF2">
    <property type="entry name" value="TRANSPOSASE IS200-LIKE DOMAIN-CONTAINING PROTEIN"/>
    <property type="match status" value="1"/>
</dbReference>
<feature type="domain" description="Transposase IS200-like" evidence="1">
    <location>
        <begin position="8"/>
        <end position="122"/>
    </location>
</feature>
<sequence>MPRRLRIESLGYHHIYNRGVAKGNIFEDEKDKAKFIELMATVAKEFKFNIHSFCLMDNHYHILLENKRENLSSGMRQLGAQYASYFNKRHNRVGHLWQDRFKSWFVLDEQYLFTLFKYIENNPVKAKMSERIGAYPYCATYSIFKDAIPLFLENSFVLREYHTQELFEVLNIPLNETEVERIEAFHRTRYKQVEGEITPLHVKELTEYFLHVKEKAERNIAIKNAYADRYTKSEISRFLHLSVAGVSKILKS</sequence>
<protein>
    <submittedName>
        <fullName evidence="2">Transposase</fullName>
    </submittedName>
</protein>
<dbReference type="Pfam" id="PF01797">
    <property type="entry name" value="Y1_Tnp"/>
    <property type="match status" value="1"/>
</dbReference>
<name>I3XUN5_SULBS</name>
<evidence type="ECO:0000313" key="2">
    <source>
        <dbReference type="EMBL" id="AFL67659.1"/>
    </source>
</evidence>
<keyword evidence="3" id="KW-1185">Reference proteome</keyword>
<dbReference type="HOGENOM" id="CLU_068226_0_1_7"/>
<dbReference type="RefSeq" id="WP_014768540.1">
    <property type="nucleotide sequence ID" value="NC_018002.1"/>
</dbReference>
<dbReference type="SMART" id="SM01321">
    <property type="entry name" value="Y1_Tnp"/>
    <property type="match status" value="1"/>
</dbReference>
<dbReference type="InterPro" id="IPR036515">
    <property type="entry name" value="Transposase_17_sf"/>
</dbReference>
<evidence type="ECO:0000259" key="1">
    <source>
        <dbReference type="SMART" id="SM01321"/>
    </source>
</evidence>
<proteinExistence type="predicted"/>
<dbReference type="STRING" id="760154.Sulba_0333"/>
<reference evidence="2 3" key="1">
    <citation type="submission" date="2012-06" db="EMBL/GenBank/DDBJ databases">
        <title>Complete sequence of Sulfurospirillum barnesii SES-3.</title>
        <authorList>
            <consortium name="US DOE Joint Genome Institute"/>
            <person name="Lucas S."/>
            <person name="Han J."/>
            <person name="Lapidus A."/>
            <person name="Cheng J.-F."/>
            <person name="Goodwin L."/>
            <person name="Pitluck S."/>
            <person name="Peters L."/>
            <person name="Ovchinnikova G."/>
            <person name="Lu M."/>
            <person name="Detter J.C."/>
            <person name="Han C."/>
            <person name="Tapia R."/>
            <person name="Land M."/>
            <person name="Hauser L."/>
            <person name="Kyrpides N."/>
            <person name="Ivanova N."/>
            <person name="Pagani I."/>
            <person name="Stolz J."/>
            <person name="Arkin A."/>
            <person name="Dehal P."/>
            <person name="Oremland R."/>
            <person name="Saltikov C."/>
            <person name="Basu P."/>
            <person name="Hollibaugh J."/>
            <person name="Newman D."/>
            <person name="Stolyar S."/>
            <person name="Hazen T."/>
            <person name="Woyke T."/>
        </authorList>
    </citation>
    <scope>NUCLEOTIDE SEQUENCE [LARGE SCALE GENOMIC DNA]</scope>
    <source>
        <strain evidence="3">ATCC 700032 / DSM 10660 / SES-3</strain>
    </source>
</reference>
<evidence type="ECO:0000313" key="3">
    <source>
        <dbReference type="Proteomes" id="UP000006176"/>
    </source>
</evidence>
<dbReference type="GO" id="GO:0003677">
    <property type="term" value="F:DNA binding"/>
    <property type="evidence" value="ECO:0007669"/>
    <property type="project" value="InterPro"/>
</dbReference>
<dbReference type="AlphaFoldDB" id="I3XUN5"/>
<dbReference type="KEGG" id="sba:Sulba_0333"/>